<dbReference type="RefSeq" id="XP_060435306.1">
    <property type="nucleotide sequence ID" value="XM_060573785.1"/>
</dbReference>
<dbReference type="Proteomes" id="UP001224890">
    <property type="component" value="Unassembled WGS sequence"/>
</dbReference>
<evidence type="ECO:0000313" key="3">
    <source>
        <dbReference type="Proteomes" id="UP001224890"/>
    </source>
</evidence>
<comment type="caution">
    <text evidence="2">The sequence shown here is derived from an EMBL/GenBank/DDBJ whole genome shotgun (WGS) entry which is preliminary data.</text>
</comment>
<sequence length="193" mass="21855">MDNRCRWSTAEQHFSSSSSTTMDTTFEDWQRYLDWKEISDSIPTGMPDMNLSPQDVVQFPTRPFGLEGIPEVEENAPVPDLELDTFEGPFSSLCLPQMDRGLDLGRSNQDSEEILRRLDDISARLSRLESTVTTTANDMERVMHTARGALQNLIDLADGFYDSIEKLKTCMGLFTKGLVEHFFGDDATLEVEM</sequence>
<keyword evidence="3" id="KW-1185">Reference proteome</keyword>
<protein>
    <submittedName>
        <fullName evidence="2">Uncharacterized protein</fullName>
    </submittedName>
</protein>
<reference evidence="2" key="1">
    <citation type="submission" date="2021-06" db="EMBL/GenBank/DDBJ databases">
        <title>Comparative genomics, transcriptomics and evolutionary studies reveal genomic signatures of adaptation to plant cell wall in hemibiotrophic fungi.</title>
        <authorList>
            <consortium name="DOE Joint Genome Institute"/>
            <person name="Baroncelli R."/>
            <person name="Diaz J.F."/>
            <person name="Benocci T."/>
            <person name="Peng M."/>
            <person name="Battaglia E."/>
            <person name="Haridas S."/>
            <person name="Andreopoulos W."/>
            <person name="Labutti K."/>
            <person name="Pangilinan J."/>
            <person name="Floch G.L."/>
            <person name="Makela M.R."/>
            <person name="Henrissat B."/>
            <person name="Grigoriev I.V."/>
            <person name="Crouch J.A."/>
            <person name="De Vries R.P."/>
            <person name="Sukno S.A."/>
            <person name="Thon M.R."/>
        </authorList>
    </citation>
    <scope>NUCLEOTIDE SEQUENCE</scope>
    <source>
        <strain evidence="2">CBS 193.32</strain>
    </source>
</reference>
<feature type="compositionally biased region" description="Low complexity" evidence="1">
    <location>
        <begin position="8"/>
        <end position="21"/>
    </location>
</feature>
<evidence type="ECO:0000256" key="1">
    <source>
        <dbReference type="SAM" id="MobiDB-lite"/>
    </source>
</evidence>
<dbReference type="EMBL" id="JAHMHR010000004">
    <property type="protein sequence ID" value="KAK1691611.1"/>
    <property type="molecule type" value="Genomic_DNA"/>
</dbReference>
<accession>A0AAJ0AWD5</accession>
<dbReference type="AlphaFoldDB" id="A0AAJ0AWD5"/>
<organism evidence="2 3">
    <name type="scientific">Colletotrichum godetiae</name>
    <dbReference type="NCBI Taxonomy" id="1209918"/>
    <lineage>
        <taxon>Eukaryota</taxon>
        <taxon>Fungi</taxon>
        <taxon>Dikarya</taxon>
        <taxon>Ascomycota</taxon>
        <taxon>Pezizomycotina</taxon>
        <taxon>Sordariomycetes</taxon>
        <taxon>Hypocreomycetidae</taxon>
        <taxon>Glomerellales</taxon>
        <taxon>Glomerellaceae</taxon>
        <taxon>Colletotrichum</taxon>
        <taxon>Colletotrichum acutatum species complex</taxon>
    </lineage>
</organism>
<name>A0AAJ0AWD5_9PEZI</name>
<dbReference type="GeneID" id="85458311"/>
<gene>
    <name evidence="2" type="ORF">BDP55DRAFT_647527</name>
</gene>
<evidence type="ECO:0000313" key="2">
    <source>
        <dbReference type="EMBL" id="KAK1691611.1"/>
    </source>
</evidence>
<feature type="region of interest" description="Disordered" evidence="1">
    <location>
        <begin position="1"/>
        <end position="21"/>
    </location>
</feature>
<proteinExistence type="predicted"/>